<keyword evidence="2" id="KW-0156">Chromatin regulator</keyword>
<dbReference type="GO" id="GO:0032221">
    <property type="term" value="C:Rpd3S complex"/>
    <property type="evidence" value="ECO:0007669"/>
    <property type="project" value="TreeGrafter"/>
</dbReference>
<dbReference type="Pfam" id="PF05712">
    <property type="entry name" value="MRG"/>
    <property type="match status" value="1"/>
</dbReference>
<comment type="caution">
    <text evidence="7">The sequence shown here is derived from an EMBL/GenBank/DDBJ whole genome shotgun (WGS) entry which is preliminary data.</text>
</comment>
<gene>
    <name evidence="7" type="ORF">JMJ35_004738</name>
</gene>
<keyword evidence="4" id="KW-0804">Transcription</keyword>
<reference evidence="7" key="1">
    <citation type="submission" date="2023-03" db="EMBL/GenBank/DDBJ databases">
        <title>Complete genome of Cladonia borealis.</title>
        <authorList>
            <person name="Park H."/>
        </authorList>
    </citation>
    <scope>NUCLEOTIDE SEQUENCE</scope>
    <source>
        <strain evidence="7">ANT050790</strain>
    </source>
</reference>
<name>A0AA39R3F0_9LECA</name>
<evidence type="ECO:0000256" key="4">
    <source>
        <dbReference type="ARBA" id="ARBA00023163"/>
    </source>
</evidence>
<dbReference type="PANTHER" id="PTHR10880">
    <property type="entry name" value="MORTALITY FACTOR 4-LIKE PROTEIN"/>
    <property type="match status" value="1"/>
</dbReference>
<protein>
    <recommendedName>
        <fullName evidence="6">MRG domain-containing protein</fullName>
    </recommendedName>
</protein>
<keyword evidence="8" id="KW-1185">Reference proteome</keyword>
<keyword evidence="3" id="KW-0805">Transcription regulation</keyword>
<evidence type="ECO:0000256" key="5">
    <source>
        <dbReference type="ARBA" id="ARBA00023242"/>
    </source>
</evidence>
<organism evidence="7 8">
    <name type="scientific">Cladonia borealis</name>
    <dbReference type="NCBI Taxonomy" id="184061"/>
    <lineage>
        <taxon>Eukaryota</taxon>
        <taxon>Fungi</taxon>
        <taxon>Dikarya</taxon>
        <taxon>Ascomycota</taxon>
        <taxon>Pezizomycotina</taxon>
        <taxon>Lecanoromycetes</taxon>
        <taxon>OSLEUM clade</taxon>
        <taxon>Lecanoromycetidae</taxon>
        <taxon>Lecanorales</taxon>
        <taxon>Lecanorineae</taxon>
        <taxon>Cladoniaceae</taxon>
        <taxon>Cladonia</taxon>
    </lineage>
</organism>
<feature type="domain" description="MRG" evidence="6">
    <location>
        <begin position="8"/>
        <end position="62"/>
    </location>
</feature>
<dbReference type="EMBL" id="JAFEKC020000009">
    <property type="protein sequence ID" value="KAK0512721.1"/>
    <property type="molecule type" value="Genomic_DNA"/>
</dbReference>
<dbReference type="InterPro" id="IPR038217">
    <property type="entry name" value="MRG_C_sf"/>
</dbReference>
<sequence length="66" mass="7690">MKASPIYAEFHFNLRPEVHIHVPDHLRALLVDDWENVTSKKPLVPLPSDYTVNEILTNYFEEGRSV</sequence>
<evidence type="ECO:0000256" key="3">
    <source>
        <dbReference type="ARBA" id="ARBA00023015"/>
    </source>
</evidence>
<accession>A0AA39R3F0</accession>
<evidence type="ECO:0000259" key="6">
    <source>
        <dbReference type="Pfam" id="PF05712"/>
    </source>
</evidence>
<evidence type="ECO:0000256" key="2">
    <source>
        <dbReference type="ARBA" id="ARBA00022853"/>
    </source>
</evidence>
<evidence type="ECO:0000256" key="1">
    <source>
        <dbReference type="ARBA" id="ARBA00004123"/>
    </source>
</evidence>
<comment type="subcellular location">
    <subcellularLocation>
        <location evidence="1">Nucleus</location>
    </subcellularLocation>
</comment>
<keyword evidence="5" id="KW-0539">Nucleus</keyword>
<dbReference type="Gene3D" id="1.10.274.30">
    <property type="entry name" value="MRG domain"/>
    <property type="match status" value="1"/>
</dbReference>
<dbReference type="InterPro" id="IPR008676">
    <property type="entry name" value="MRG"/>
</dbReference>
<dbReference type="PROSITE" id="PS51640">
    <property type="entry name" value="MRG"/>
    <property type="match status" value="1"/>
</dbReference>
<dbReference type="GO" id="GO:0035267">
    <property type="term" value="C:NuA4 histone acetyltransferase complex"/>
    <property type="evidence" value="ECO:0007669"/>
    <property type="project" value="TreeGrafter"/>
</dbReference>
<proteinExistence type="predicted"/>
<evidence type="ECO:0000313" key="8">
    <source>
        <dbReference type="Proteomes" id="UP001166286"/>
    </source>
</evidence>
<dbReference type="GO" id="GO:0006325">
    <property type="term" value="P:chromatin organization"/>
    <property type="evidence" value="ECO:0007669"/>
    <property type="project" value="UniProtKB-KW"/>
</dbReference>
<evidence type="ECO:0000313" key="7">
    <source>
        <dbReference type="EMBL" id="KAK0512721.1"/>
    </source>
</evidence>
<dbReference type="AlphaFoldDB" id="A0AA39R3F0"/>
<dbReference type="PANTHER" id="PTHR10880:SF15">
    <property type="entry name" value="MSL COMPLEX SUBUNIT 3"/>
    <property type="match status" value="1"/>
</dbReference>
<dbReference type="GO" id="GO:0006355">
    <property type="term" value="P:regulation of DNA-templated transcription"/>
    <property type="evidence" value="ECO:0007669"/>
    <property type="project" value="InterPro"/>
</dbReference>
<dbReference type="InterPro" id="IPR026541">
    <property type="entry name" value="MRG_dom"/>
</dbReference>
<dbReference type="Proteomes" id="UP001166286">
    <property type="component" value="Unassembled WGS sequence"/>
</dbReference>